<keyword evidence="5" id="KW-1185">Reference proteome</keyword>
<dbReference type="AlphaFoldDB" id="A0A7K1U4X8"/>
<keyword evidence="1" id="KW-0812">Transmembrane</keyword>
<comment type="caution">
    <text evidence="4">The sequence shown here is derived from an EMBL/GenBank/DDBJ whole genome shotgun (WGS) entry which is preliminary data.</text>
</comment>
<evidence type="ECO:0000313" key="5">
    <source>
        <dbReference type="Proteomes" id="UP000461730"/>
    </source>
</evidence>
<sequence length="383" mass="42205">MSIERIRQLFEKYDTDSSSPAEEKELFTLLDNYREDEVLDLLVEEIRRTRAEAVEGERWEQVLQQVLAGNRQERRPVINIKRWLAAAAVIALLGGGAFYLLQRNDRPGPAVAITGNGDIAPGTNKAVLTLADGSTITLDSTNRVLPQQGNASIASSGNGQLAYTAQGNPAQTVYNTLATPRGGQYQLTLADGSRVWLNAASSIRFPASFTGNIREVEMTGEVYFEIKQLADMPFRVAIPGGVKLDVLGTDFNINAYHDEAGMKATLLSGAVKVTHNEATITLKPGQQALLNKAQTLKVINGVDTDAITAWKNGLFNFPNASLQEVMRQLERWYDITIVYEGTVPNRQFNGEIERNLQLSQVLNILRKSDVNFRVEGKTLIVTP</sequence>
<dbReference type="InterPro" id="IPR012373">
    <property type="entry name" value="Ferrdict_sens_TM"/>
</dbReference>
<protein>
    <submittedName>
        <fullName evidence="4">DUF4974 domain-containing protein</fullName>
    </submittedName>
</protein>
<dbReference type="PANTHER" id="PTHR30273">
    <property type="entry name" value="PERIPLASMIC SIGNAL SENSOR AND SIGMA FACTOR ACTIVATOR FECR-RELATED"/>
    <property type="match status" value="1"/>
</dbReference>
<dbReference type="RefSeq" id="WP_157306858.1">
    <property type="nucleotide sequence ID" value="NZ_WRXN01000005.1"/>
</dbReference>
<dbReference type="Proteomes" id="UP000461730">
    <property type="component" value="Unassembled WGS sequence"/>
</dbReference>
<dbReference type="PIRSF" id="PIRSF018266">
    <property type="entry name" value="FecR"/>
    <property type="match status" value="1"/>
</dbReference>
<dbReference type="PANTHER" id="PTHR30273:SF2">
    <property type="entry name" value="PROTEIN FECR"/>
    <property type="match status" value="1"/>
</dbReference>
<dbReference type="Gene3D" id="2.60.120.1440">
    <property type="match status" value="1"/>
</dbReference>
<feature type="domain" description="FecR protein" evidence="2">
    <location>
        <begin position="176"/>
        <end position="272"/>
    </location>
</feature>
<gene>
    <name evidence="4" type="ORF">GO493_14160</name>
</gene>
<proteinExistence type="predicted"/>
<accession>A0A7K1U4X8</accession>
<evidence type="ECO:0000259" key="3">
    <source>
        <dbReference type="Pfam" id="PF16344"/>
    </source>
</evidence>
<dbReference type="Gene3D" id="3.55.50.30">
    <property type="match status" value="1"/>
</dbReference>
<evidence type="ECO:0000259" key="2">
    <source>
        <dbReference type="Pfam" id="PF04773"/>
    </source>
</evidence>
<dbReference type="Pfam" id="PF16344">
    <property type="entry name" value="FecR_C"/>
    <property type="match status" value="1"/>
</dbReference>
<keyword evidence="1" id="KW-0472">Membrane</keyword>
<name>A0A7K1U4X8_9BACT</name>
<organism evidence="4 5">
    <name type="scientific">Chitinophaga tropicalis</name>
    <dbReference type="NCBI Taxonomy" id="2683588"/>
    <lineage>
        <taxon>Bacteria</taxon>
        <taxon>Pseudomonadati</taxon>
        <taxon>Bacteroidota</taxon>
        <taxon>Chitinophagia</taxon>
        <taxon>Chitinophagales</taxon>
        <taxon>Chitinophagaceae</taxon>
        <taxon>Chitinophaga</taxon>
    </lineage>
</organism>
<evidence type="ECO:0000313" key="4">
    <source>
        <dbReference type="EMBL" id="MVT09411.1"/>
    </source>
</evidence>
<dbReference type="InterPro" id="IPR006860">
    <property type="entry name" value="FecR"/>
</dbReference>
<dbReference type="EMBL" id="WRXN01000005">
    <property type="protein sequence ID" value="MVT09411.1"/>
    <property type="molecule type" value="Genomic_DNA"/>
</dbReference>
<evidence type="ECO:0000256" key="1">
    <source>
        <dbReference type="SAM" id="Phobius"/>
    </source>
</evidence>
<keyword evidence="1" id="KW-1133">Transmembrane helix</keyword>
<dbReference type="Pfam" id="PF04773">
    <property type="entry name" value="FecR"/>
    <property type="match status" value="1"/>
</dbReference>
<reference evidence="4 5" key="1">
    <citation type="submission" date="2019-12" db="EMBL/GenBank/DDBJ databases">
        <title>Chitinophaga sp. strain ysch24 (GDMCC 1.1355), whole genome shotgun sequence.</title>
        <authorList>
            <person name="Zhang X."/>
        </authorList>
    </citation>
    <scope>NUCLEOTIDE SEQUENCE [LARGE SCALE GENOMIC DNA]</scope>
    <source>
        <strain evidence="5">ysch24</strain>
    </source>
</reference>
<feature type="transmembrane region" description="Helical" evidence="1">
    <location>
        <begin position="83"/>
        <end position="101"/>
    </location>
</feature>
<dbReference type="InterPro" id="IPR032508">
    <property type="entry name" value="FecR_C"/>
</dbReference>
<feature type="domain" description="Protein FecR C-terminal" evidence="3">
    <location>
        <begin position="315"/>
        <end position="381"/>
    </location>
</feature>
<dbReference type="GO" id="GO:0016989">
    <property type="term" value="F:sigma factor antagonist activity"/>
    <property type="evidence" value="ECO:0007669"/>
    <property type="project" value="TreeGrafter"/>
</dbReference>